<dbReference type="OrthoDB" id="580775at2"/>
<keyword evidence="4" id="KW-1185">Reference proteome</keyword>
<dbReference type="InterPro" id="IPR045851">
    <property type="entry name" value="AMP-bd_C_sf"/>
</dbReference>
<sequence>MSFLSFQEFIRYAYERAPAIRERFDRAGLRPEDVSSPADLPRLPLLRKTELGERQQAEPPFGGFLAAPVSHLRRIFVSPGPIYDPQGREEDYWRWEEALSTAGFGPGDIVQVTFSYHLTPAGFMFDEALQKLGCVVVPAGVGNTELQVKVMRDLGVTGYVGVPSFLYSLLKKAEEMNLVGELKLRRAWVTAEYLAPELRELLRSKYDVEVFQGYGTADVGCVAYECPVKQGMHLAQGVIVEIVDPDTGQPVGEGEVGEVVLTLMDATYPLLRLATGDLSAFITEPCPCGRPGRRLAGVLGRTAAGVKVRGLFLYPHQVKALAQEFPEIKALRAVVTQHDFKDELTLEAELAEGVEPKEELAERLAARAKEVMRLRSRVVFVPPGTVGEELICDRRSR</sequence>
<evidence type="ECO:0000313" key="4">
    <source>
        <dbReference type="Proteomes" id="UP000256329"/>
    </source>
</evidence>
<dbReference type="AlphaFoldDB" id="A0A3D8P2V3"/>
<protein>
    <submittedName>
        <fullName evidence="3">Phenylacetate--CoA ligase family protein</fullName>
    </submittedName>
</protein>
<dbReference type="Pfam" id="PF14535">
    <property type="entry name" value="AMP-binding_C_2"/>
    <property type="match status" value="1"/>
</dbReference>
<keyword evidence="3" id="KW-0436">Ligase</keyword>
<dbReference type="EMBL" id="QSLN01000008">
    <property type="protein sequence ID" value="RDV82877.1"/>
    <property type="molecule type" value="Genomic_DNA"/>
</dbReference>
<dbReference type="Proteomes" id="UP000256329">
    <property type="component" value="Unassembled WGS sequence"/>
</dbReference>
<name>A0A3D8P2V3_9THEO</name>
<reference evidence="3 4" key="1">
    <citation type="submission" date="2018-08" db="EMBL/GenBank/DDBJ databases">
        <title>Form III RuBisCO-mediated autotrophy in Thermodesulfobium bacteria.</title>
        <authorList>
            <person name="Toshchakov S.V."/>
            <person name="Kublanov I.V."/>
            <person name="Frolov E."/>
            <person name="Bonch-Osmolovskaya E.A."/>
            <person name="Tourova T.P."/>
            <person name="Chernych N.A."/>
            <person name="Lebedinsky A.V."/>
        </authorList>
    </citation>
    <scope>NUCLEOTIDE SEQUENCE [LARGE SCALE GENOMIC DNA]</scope>
    <source>
        <strain evidence="3 4">SR</strain>
    </source>
</reference>
<dbReference type="GO" id="GO:0016874">
    <property type="term" value="F:ligase activity"/>
    <property type="evidence" value="ECO:0007669"/>
    <property type="project" value="UniProtKB-KW"/>
</dbReference>
<dbReference type="PANTHER" id="PTHR43845">
    <property type="entry name" value="BLR5969 PROTEIN"/>
    <property type="match status" value="1"/>
</dbReference>
<evidence type="ECO:0000313" key="3">
    <source>
        <dbReference type="EMBL" id="RDV82877.1"/>
    </source>
</evidence>
<dbReference type="Gene3D" id="3.40.50.12780">
    <property type="entry name" value="N-terminal domain of ligase-like"/>
    <property type="match status" value="1"/>
</dbReference>
<dbReference type="Gene3D" id="3.30.300.30">
    <property type="match status" value="1"/>
</dbReference>
<dbReference type="InterPro" id="IPR028154">
    <property type="entry name" value="AMP-dep_Lig_C"/>
</dbReference>
<evidence type="ECO:0000259" key="1">
    <source>
        <dbReference type="Pfam" id="PF00501"/>
    </source>
</evidence>
<comment type="caution">
    <text evidence="3">The sequence shown here is derived from an EMBL/GenBank/DDBJ whole genome shotgun (WGS) entry which is preliminary data.</text>
</comment>
<dbReference type="Pfam" id="PF00501">
    <property type="entry name" value="AMP-binding"/>
    <property type="match status" value="1"/>
</dbReference>
<dbReference type="InterPro" id="IPR042099">
    <property type="entry name" value="ANL_N_sf"/>
</dbReference>
<dbReference type="RefSeq" id="WP_115792719.1">
    <property type="nucleotide sequence ID" value="NZ_QSLN01000008.1"/>
</dbReference>
<dbReference type="SUPFAM" id="SSF56801">
    <property type="entry name" value="Acetyl-CoA synthetase-like"/>
    <property type="match status" value="1"/>
</dbReference>
<proteinExistence type="predicted"/>
<organism evidence="3 4">
    <name type="scientific">Ammonifex thiophilus</name>
    <dbReference type="NCBI Taxonomy" id="444093"/>
    <lineage>
        <taxon>Bacteria</taxon>
        <taxon>Bacillati</taxon>
        <taxon>Bacillota</taxon>
        <taxon>Clostridia</taxon>
        <taxon>Thermoanaerobacterales</taxon>
        <taxon>Thermoanaerobacteraceae</taxon>
        <taxon>Ammonifex</taxon>
    </lineage>
</organism>
<dbReference type="PANTHER" id="PTHR43845:SF1">
    <property type="entry name" value="BLR5969 PROTEIN"/>
    <property type="match status" value="1"/>
</dbReference>
<accession>A0A3D8P2V3</accession>
<feature type="domain" description="AMP-dependent ligase C-terminal" evidence="2">
    <location>
        <begin position="310"/>
        <end position="386"/>
    </location>
</feature>
<dbReference type="InterPro" id="IPR000873">
    <property type="entry name" value="AMP-dep_synth/lig_dom"/>
</dbReference>
<evidence type="ECO:0000259" key="2">
    <source>
        <dbReference type="Pfam" id="PF14535"/>
    </source>
</evidence>
<feature type="domain" description="AMP-dependent synthetase/ligase" evidence="1">
    <location>
        <begin position="133"/>
        <end position="261"/>
    </location>
</feature>
<gene>
    <name evidence="3" type="ORF">DXX99_06650</name>
</gene>